<evidence type="ECO:0000313" key="2">
    <source>
        <dbReference type="Proteomes" id="UP001501391"/>
    </source>
</evidence>
<comment type="caution">
    <text evidence="1">The sequence shown here is derived from an EMBL/GenBank/DDBJ whole genome shotgun (WGS) entry which is preliminary data.</text>
</comment>
<proteinExistence type="predicted"/>
<gene>
    <name evidence="1" type="ORF">GCM10009787_55280</name>
</gene>
<accession>A0ABN3BWD6</accession>
<dbReference type="Proteomes" id="UP001501391">
    <property type="component" value="Unassembled WGS sequence"/>
</dbReference>
<dbReference type="EMBL" id="BAAAOQ010000019">
    <property type="protein sequence ID" value="GAA2201226.1"/>
    <property type="molecule type" value="Genomic_DNA"/>
</dbReference>
<reference evidence="1 2" key="1">
    <citation type="journal article" date="2019" name="Int. J. Syst. Evol. Microbiol.">
        <title>The Global Catalogue of Microorganisms (GCM) 10K type strain sequencing project: providing services to taxonomists for standard genome sequencing and annotation.</title>
        <authorList>
            <consortium name="The Broad Institute Genomics Platform"/>
            <consortium name="The Broad Institute Genome Sequencing Center for Infectious Disease"/>
            <person name="Wu L."/>
            <person name="Ma J."/>
        </authorList>
    </citation>
    <scope>NUCLEOTIDE SEQUENCE [LARGE SCALE GENOMIC DNA]</scope>
    <source>
        <strain evidence="1 2">JCM 14924</strain>
    </source>
</reference>
<sequence>MQLLVLYELVMTHPVGMGDWEHTEAELNPLVSAMVYQTPVAQPLPRYELVMTQSAGMAASEQTFALPATR</sequence>
<name>A0ABN3BWD6_9ACTN</name>
<organism evidence="1 2">
    <name type="scientific">Streptomyces bangladeshensis</name>
    <dbReference type="NCBI Taxonomy" id="295352"/>
    <lineage>
        <taxon>Bacteria</taxon>
        <taxon>Bacillati</taxon>
        <taxon>Actinomycetota</taxon>
        <taxon>Actinomycetes</taxon>
        <taxon>Kitasatosporales</taxon>
        <taxon>Streptomycetaceae</taxon>
        <taxon>Streptomyces</taxon>
    </lineage>
</organism>
<keyword evidence="2" id="KW-1185">Reference proteome</keyword>
<evidence type="ECO:0000313" key="1">
    <source>
        <dbReference type="EMBL" id="GAA2201226.1"/>
    </source>
</evidence>
<protein>
    <submittedName>
        <fullName evidence="1">Uncharacterized protein</fullName>
    </submittedName>
</protein>